<keyword evidence="4" id="KW-1185">Reference proteome</keyword>
<comment type="caution">
    <text evidence="3">The sequence shown here is derived from an EMBL/GenBank/DDBJ whole genome shotgun (WGS) entry which is preliminary data.</text>
</comment>
<reference evidence="3" key="1">
    <citation type="submission" date="2021-01" db="EMBL/GenBank/DDBJ databases">
        <authorList>
            <person name="Li R."/>
            <person name="Bekaert M."/>
        </authorList>
    </citation>
    <scope>NUCLEOTIDE SEQUENCE</scope>
    <source>
        <strain evidence="3">Farmed</strain>
    </source>
</reference>
<dbReference type="Gene3D" id="3.10.20.90">
    <property type="entry name" value="Phosphatidylinositol 3-kinase Catalytic Subunit, Chain A, domain 1"/>
    <property type="match status" value="1"/>
</dbReference>
<dbReference type="SUPFAM" id="SSF54236">
    <property type="entry name" value="Ubiquitin-like"/>
    <property type="match status" value="1"/>
</dbReference>
<dbReference type="Proteomes" id="UP000597762">
    <property type="component" value="Unassembled WGS sequence"/>
</dbReference>
<evidence type="ECO:0000256" key="1">
    <source>
        <dbReference type="SAM" id="MobiDB-lite"/>
    </source>
</evidence>
<feature type="domain" description="UBX" evidence="2">
    <location>
        <begin position="158"/>
        <end position="233"/>
    </location>
</feature>
<feature type="compositionally biased region" description="Polar residues" evidence="1">
    <location>
        <begin position="25"/>
        <end position="34"/>
    </location>
</feature>
<evidence type="ECO:0000313" key="4">
    <source>
        <dbReference type="Proteomes" id="UP000597762"/>
    </source>
</evidence>
<dbReference type="EMBL" id="CAHIKZ030001730">
    <property type="protein sequence ID" value="CAE1273529.1"/>
    <property type="molecule type" value="Genomic_DNA"/>
</dbReference>
<dbReference type="SMART" id="SM00166">
    <property type="entry name" value="UBX"/>
    <property type="match status" value="1"/>
</dbReference>
<organism evidence="3 4">
    <name type="scientific">Acanthosepion pharaonis</name>
    <name type="common">Pharaoh cuttlefish</name>
    <name type="synonym">Sepia pharaonis</name>
    <dbReference type="NCBI Taxonomy" id="158019"/>
    <lineage>
        <taxon>Eukaryota</taxon>
        <taxon>Metazoa</taxon>
        <taxon>Spiralia</taxon>
        <taxon>Lophotrochozoa</taxon>
        <taxon>Mollusca</taxon>
        <taxon>Cephalopoda</taxon>
        <taxon>Coleoidea</taxon>
        <taxon>Decapodiformes</taxon>
        <taxon>Sepiida</taxon>
        <taxon>Sepiina</taxon>
        <taxon>Sepiidae</taxon>
        <taxon>Acanthosepion</taxon>
    </lineage>
</organism>
<feature type="compositionally biased region" description="Basic and acidic residues" evidence="1">
    <location>
        <begin position="76"/>
        <end position="85"/>
    </location>
</feature>
<accession>A0A812CPF6</accession>
<evidence type="ECO:0000313" key="3">
    <source>
        <dbReference type="EMBL" id="CAE1273529.1"/>
    </source>
</evidence>
<dbReference type="InterPro" id="IPR029071">
    <property type="entry name" value="Ubiquitin-like_domsf"/>
</dbReference>
<feature type="region of interest" description="Disordered" evidence="1">
    <location>
        <begin position="112"/>
        <end position="141"/>
    </location>
</feature>
<dbReference type="InterPro" id="IPR001012">
    <property type="entry name" value="UBX_dom"/>
</dbReference>
<dbReference type="PROSITE" id="PS50033">
    <property type="entry name" value="UBX"/>
    <property type="match status" value="1"/>
</dbReference>
<evidence type="ECO:0000259" key="2">
    <source>
        <dbReference type="PROSITE" id="PS50033"/>
    </source>
</evidence>
<dbReference type="Pfam" id="PF00789">
    <property type="entry name" value="UBX"/>
    <property type="match status" value="1"/>
</dbReference>
<feature type="compositionally biased region" description="Polar residues" evidence="1">
    <location>
        <begin position="1"/>
        <end position="16"/>
    </location>
</feature>
<gene>
    <name evidence="3" type="ORF">SPHA_38212</name>
</gene>
<proteinExistence type="predicted"/>
<dbReference type="OrthoDB" id="436606at2759"/>
<protein>
    <recommendedName>
        <fullName evidence="2">UBX domain-containing protein</fullName>
    </recommendedName>
</protein>
<dbReference type="AlphaFoldDB" id="A0A812CPF6"/>
<feature type="region of interest" description="Disordered" evidence="1">
    <location>
        <begin position="1"/>
        <end position="85"/>
    </location>
</feature>
<name>A0A812CPF6_ACAPH</name>
<sequence>MTSPHESLQHRQNSYYEDSGEELSPRQQPSQCSLSKYKPLPAIKGKNHRGPSPDILRNPTVSHTEDTVMHTKKKGSPHETRKPDMELKGESPMLLEINHPKQTTNHLANPHLVQKESSPNPTEPYGNNEELPPQSCPPNSTSWSELPDLNNFPDEPGPEEARTLLAIKLPNGQRIHRFFRLKDPLWLVRRFAEVSSSNDFSNFQLVKSIPCEILNLNQTIEENHLLEKILLHLEIFTHDRNIRLPNSS</sequence>